<evidence type="ECO:0000313" key="1">
    <source>
        <dbReference type="Proteomes" id="UP000887580"/>
    </source>
</evidence>
<dbReference type="WBParaSite" id="PS1159_v2.g5394.t2">
    <property type="protein sequence ID" value="PS1159_v2.g5394.t2"/>
    <property type="gene ID" value="PS1159_v2.g5394"/>
</dbReference>
<dbReference type="Proteomes" id="UP000887580">
    <property type="component" value="Unplaced"/>
</dbReference>
<name>A0AC35GHW9_9BILA</name>
<protein>
    <submittedName>
        <fullName evidence="2">PKD/REJ-like domain-containing protein</fullName>
    </submittedName>
</protein>
<reference evidence="2" key="1">
    <citation type="submission" date="2022-11" db="UniProtKB">
        <authorList>
            <consortium name="WormBaseParasite"/>
        </authorList>
    </citation>
    <scope>IDENTIFICATION</scope>
</reference>
<evidence type="ECO:0000313" key="2">
    <source>
        <dbReference type="WBParaSite" id="PS1159_v2.g5394.t2"/>
    </source>
</evidence>
<sequence>MVCLNLKISSFLRGILIILKTRAIFCQQNLLLNVTESLCNKAASGESLIPNISTKDVHLTNDLIPTLSTNSNFSNTVSVTKLSSTLIDGFGDSYAIVVIGVTHDEIIEWQSVSPTGSALKLPTINNSKIKIDKNSSLEVQYDNRFGLFHIETNFETEFPSKILILSPTDRIRFKLLSNLSLSLSNCEIHSLWFTFFKTNSLITKFLDTSQISGKEIINIEKCKFWPFSNIIYRLCPGYEVSAANTTTPNHSFSTLINKITEGTTIESKSFTKDNTLSDKILTSSTSKQLPSTTNSGKNGNSQSSNPSSTQAMQNIINTKTISNSNDESPSTLIIDNEKETLESKFADPLISKSSSLLTNSPTTTITKKELSSPFQEAKASATTLTPINLQFISISSSSSEIIREQRSTPMPPSTTQKLTLETTGAGNTVTASTPQIVTDKVWMSSSGVESSKTATTLNIETTATVTTSTYNTQSVTTSTPSISNTNQATTVGSLSKTTTTQISSTLEIKPNTVLTSTTERSERDITQQSSLTTDTKSTSGSMTSTMNNTNEISSSPLSLPSVSPTSTSPPPPPSIAFSQQDSSSPPTTSPPKIFSASSNSATTLKNIKSGCSTTDESGLCKYCTKGTHFIFKYLTNIVLDLSTKQCIVTVYPQLFDINVTLQVSKDLDEIGKIECNLINKDTLQNIQIKVKIDDNTIEIEFTPQNGVNEMKLSCLIDETEFLSNKTIFISSFQSLVEHKTPFASGFDSSNEHKTIYVTFKEAIPLQFIYAAGSNNAFCVLDQKSGPKYSAKLETPSVMSCNLNGSVTTGSHKLFAIRQPELADATFQYQIPITFSIYSPTTAPSQNTKTAEFLSSLKGILVKFDLTTDIKNRTFNCSKVFMSSETFGTQAICQMTDSELKITFGAAPTILPHQPLLVRSGALTNAYLDGERPNTTQYDAIELKVPADAITPSITLQEPTAAFACQQNVNLSVTIVSGDAGRNMTYKWKLKSGGTASLGTTLSQTTSSFIQIPTIDIGSGASISVEACNFVNKCSESNTVEIKSSEKTFQFTVSIAGIPSTTLPSSKISLSAIPSFASCNSSRDLSMTNISYEWSINGTSVSHDSVYIVPAKTYAPYSALTITVLAKYWNSEAAAMLEATSEEGIVYGIEGLVGIVDGIERAIASDTELLIDARQSFDPNTGNNNLIHSWTCTKDGGINCTNLDLNWKSKLLVVASGVLKPGQNYTFTDTISNGLGSSTQISVTVHILQGSVPIIQLVPLTEKSLPFDSYIRVQGYVQSKSELSTEWQLFTFPDNLAVDISKVFPQVKRNFSDNGNNAVVSVSFTIPPGNNSKYPEWKGLNPGQYIVRLMATNMVGSSFTEHTFEILPLPKKPTLAMSPMKDMFALQTPIQLSANDIPPSADKPISLRFDMFALQTPIQLSAKDIPPSADKPISLRFGFRTILVNNKTMDKWFRASALDYYKTILAAAWPEPHAACNERVAYQGLLEICSFDGACSQTQSPRFVVQHPLNSSIAFSQILTSATSDITSGDLEGALVKLEAIQREQCNTSIDGTVVDALITKVLTNLQNSTDSDSLLIGVGICTAVINSASKENVDKVMELLLRAQKAAVSSRSTTSTPTRQKRSSTATAMAALPAMSVSPVVESAAETFLISYDSLLTGNQDLSTAYIKMITDFLAGFCVQLDSNRILSAEGNGYTFIQAEGLSPFDENFLNQSYSAANVEKSITFGTNFQSVYKSFKCGESKIATCSNICLATADIAKAALIQNTHLQQYFFSSSYNSITFASAMSDFYLIRFIDPNSGNEVPLTSGAAYNFSIPLLNYAAANYYSCFVFVNGIWRNNMCKSNDFGTKIDSKYFLQCYCEITGVLAVFTVSAPTPKYYPPYNEIELKFNLSTITACTSAQLSNFLGTLSTNSGVGAERFRNYSCNPGTNISTDPSTIILRLRPPFRFSHISNSFAMQAIKRAVTVGNKMIAYGKVEVTALNATTIYRTLEGDERGRRVPLRIDRSYREVVGGNDTEAAAMAIKWAKNLAKDMNIDSQRFKNPIILMGNFF</sequence>
<accession>A0AC35GHW9</accession>
<proteinExistence type="predicted"/>
<organism evidence="1 2">
    <name type="scientific">Panagrolaimus sp. PS1159</name>
    <dbReference type="NCBI Taxonomy" id="55785"/>
    <lineage>
        <taxon>Eukaryota</taxon>
        <taxon>Metazoa</taxon>
        <taxon>Ecdysozoa</taxon>
        <taxon>Nematoda</taxon>
        <taxon>Chromadorea</taxon>
        <taxon>Rhabditida</taxon>
        <taxon>Tylenchina</taxon>
        <taxon>Panagrolaimomorpha</taxon>
        <taxon>Panagrolaimoidea</taxon>
        <taxon>Panagrolaimidae</taxon>
        <taxon>Panagrolaimus</taxon>
    </lineage>
</organism>